<protein>
    <submittedName>
        <fullName evidence="1">Putative ferrochelatase</fullName>
    </submittedName>
</protein>
<evidence type="ECO:0000313" key="1">
    <source>
        <dbReference type="EMBL" id="ASE99826.1"/>
    </source>
</evidence>
<name>A0A218MKM0_9VIRU</name>
<accession>A0A218MKM0</accession>
<organism evidence="1">
    <name type="scientific">uncultured virus</name>
    <dbReference type="NCBI Taxonomy" id="340016"/>
    <lineage>
        <taxon>Viruses</taxon>
        <taxon>environmental samples</taxon>
    </lineage>
</organism>
<reference evidence="1" key="1">
    <citation type="submission" date="2016-10" db="EMBL/GenBank/DDBJ databases">
        <authorList>
            <person name="Varghese N."/>
        </authorList>
    </citation>
    <scope>NUCLEOTIDE SEQUENCE</scope>
</reference>
<proteinExistence type="predicted"/>
<dbReference type="EMBL" id="KY052798">
    <property type="protein sequence ID" value="ASE99826.1"/>
    <property type="molecule type" value="Genomic_DNA"/>
</dbReference>
<reference evidence="1" key="2">
    <citation type="journal article" date="2017" name="Nat. Commun.">
        <title>Single-virus genomics reveals hidden cosmopolitan and abundant viruses.</title>
        <authorList>
            <person name="Martinez-Hernandez F."/>
            <person name="Fornas O."/>
            <person name="Lluesma Gomez M."/>
            <person name="Bolduc B."/>
            <person name="de la Cruz Pena M.J."/>
            <person name="Martinez J.M."/>
            <person name="Anton J."/>
            <person name="Gasol J.M."/>
            <person name="Rosselli R."/>
            <person name="Rodriguez-Valera F."/>
            <person name="Sullivan M.B."/>
            <person name="Acinas S.G."/>
            <person name="Martinez-Garcia M."/>
        </authorList>
    </citation>
    <scope>NUCLEOTIDE SEQUENCE</scope>
</reference>
<sequence>MSFKKNKYTVIKQAISKDLAAFVANYFMMQKQVYDTCKASRYFSPFENIIGHYENNNEQIPNTYSQYANMAMETLLLKCQPGMEKATGLKLYPAYTYARIYKKGDELKRHKDRFSCEISTTMNLSGDDWPIYLSPNENVGAPDGKDITVASKAKGIKVDLKPGDMLVYRGVELEHWREKFKGKQCVQVFLHYNNRKTPGARDNMFDKRPHLGLPSWFKR</sequence>